<dbReference type="AlphaFoldDB" id="A0A2I0TUG6"/>
<dbReference type="Proteomes" id="UP000233556">
    <property type="component" value="Unassembled WGS sequence"/>
</dbReference>
<organism evidence="1 2">
    <name type="scientific">Limosa lapponica baueri</name>
    <dbReference type="NCBI Taxonomy" id="1758121"/>
    <lineage>
        <taxon>Eukaryota</taxon>
        <taxon>Metazoa</taxon>
        <taxon>Chordata</taxon>
        <taxon>Craniata</taxon>
        <taxon>Vertebrata</taxon>
        <taxon>Euteleostomi</taxon>
        <taxon>Archelosauria</taxon>
        <taxon>Archosauria</taxon>
        <taxon>Dinosauria</taxon>
        <taxon>Saurischia</taxon>
        <taxon>Theropoda</taxon>
        <taxon>Coelurosauria</taxon>
        <taxon>Aves</taxon>
        <taxon>Neognathae</taxon>
        <taxon>Neoaves</taxon>
        <taxon>Charadriiformes</taxon>
        <taxon>Scolopacidae</taxon>
        <taxon>Limosa</taxon>
    </lineage>
</organism>
<evidence type="ECO:0000313" key="1">
    <source>
        <dbReference type="EMBL" id="PKU37425.1"/>
    </source>
</evidence>
<sequence>MLEKAQLKASVAVDKPMPQKVHLEASVAVHEAMLEHLKAPVAVETFSRKISTDFATDPPGVGIIYLGLSKKLLAKSTLGKEHTTDFVDIILQCSDS</sequence>
<reference evidence="2" key="2">
    <citation type="submission" date="2017-12" db="EMBL/GenBank/DDBJ databases">
        <title>Genome sequence of the Bar-tailed Godwit (Limosa lapponica baueri).</title>
        <authorList>
            <person name="Lima N.C.B."/>
            <person name="Parody-Merino A.M."/>
            <person name="Battley P.F."/>
            <person name="Fidler A.E."/>
            <person name="Prosdocimi F."/>
        </authorList>
    </citation>
    <scope>NUCLEOTIDE SEQUENCE [LARGE SCALE GENOMIC DNA]</scope>
</reference>
<reference evidence="2" key="1">
    <citation type="submission" date="2017-11" db="EMBL/GenBank/DDBJ databases">
        <authorList>
            <person name="Lima N.C."/>
            <person name="Parody-Merino A.M."/>
            <person name="Battley P.F."/>
            <person name="Fidler A.E."/>
            <person name="Prosdocimi F."/>
        </authorList>
    </citation>
    <scope>NUCLEOTIDE SEQUENCE [LARGE SCALE GENOMIC DNA]</scope>
</reference>
<gene>
    <name evidence="1" type="ORF">llap_12273</name>
</gene>
<keyword evidence="2" id="KW-1185">Reference proteome</keyword>
<protein>
    <submittedName>
        <fullName evidence="1">Uncharacterized protein</fullName>
    </submittedName>
</protein>
<evidence type="ECO:0000313" key="2">
    <source>
        <dbReference type="Proteomes" id="UP000233556"/>
    </source>
</evidence>
<accession>A0A2I0TUG6</accession>
<dbReference type="EMBL" id="KZ507155">
    <property type="protein sequence ID" value="PKU37425.1"/>
    <property type="molecule type" value="Genomic_DNA"/>
</dbReference>
<proteinExistence type="predicted"/>
<name>A0A2I0TUG6_LIMLA</name>